<evidence type="ECO:0000313" key="2">
    <source>
        <dbReference type="Proteomes" id="UP001285244"/>
    </source>
</evidence>
<keyword evidence="2" id="KW-1185">Reference proteome</keyword>
<dbReference type="InterPro" id="IPR029058">
    <property type="entry name" value="AB_hydrolase_fold"/>
</dbReference>
<keyword evidence="1" id="KW-0378">Hydrolase</keyword>
<dbReference type="SUPFAM" id="SSF53474">
    <property type="entry name" value="alpha/beta-Hydrolases"/>
    <property type="match status" value="1"/>
</dbReference>
<accession>A0ABU4WM05</accession>
<reference evidence="1 2" key="1">
    <citation type="submission" date="2022-03" db="EMBL/GenBank/DDBJ databases">
        <title>Novel taxa within the pig intestine.</title>
        <authorList>
            <person name="Wylensek D."/>
            <person name="Bishof K."/>
            <person name="Afrizal A."/>
            <person name="Clavel T."/>
        </authorList>
    </citation>
    <scope>NUCLEOTIDE SEQUENCE [LARGE SCALE GENOMIC DNA]</scope>
    <source>
        <strain evidence="1 2">Cla-KB-P134</strain>
    </source>
</reference>
<proteinExistence type="predicted"/>
<dbReference type="Pfam" id="PF00756">
    <property type="entry name" value="Esterase"/>
    <property type="match status" value="1"/>
</dbReference>
<dbReference type="InterPro" id="IPR050583">
    <property type="entry name" value="Mycobacterial_A85_antigen"/>
</dbReference>
<dbReference type="Gene3D" id="3.40.50.1820">
    <property type="entry name" value="alpha/beta hydrolase"/>
    <property type="match status" value="1"/>
</dbReference>
<name>A0ABU4WM05_9FIRM</name>
<dbReference type="GO" id="GO:0016787">
    <property type="term" value="F:hydrolase activity"/>
    <property type="evidence" value="ECO:0007669"/>
    <property type="project" value="UniProtKB-KW"/>
</dbReference>
<dbReference type="RefSeq" id="WP_320325872.1">
    <property type="nucleotide sequence ID" value="NZ_JALBUS010000009.1"/>
</dbReference>
<dbReference type="EMBL" id="JALBUS010000009">
    <property type="protein sequence ID" value="MDX8417587.1"/>
    <property type="molecule type" value="Genomic_DNA"/>
</dbReference>
<protein>
    <submittedName>
        <fullName evidence="1">Alpha/beta hydrolase-fold protein</fullName>
    </submittedName>
</protein>
<gene>
    <name evidence="1" type="ORF">MOZ64_06990</name>
</gene>
<dbReference type="InterPro" id="IPR000801">
    <property type="entry name" value="Esterase-like"/>
</dbReference>
<sequence length="228" mass="26518">MDRFEFQIQQRKVCVYPSSAKGPIVYMHSFMDNGDAFCRQLKTRCPDHTLVVISHLHWDDDLTPWYCPPLSKEDRPCGGKADDWLQTLTHEIVPQVEDGLNEKPTYRILTGYSLAGLFAIYAMYHTDLFQRAGSMSGSFWFPDFGAYIQHHEMCIQPDRLYFSLGTKEACTPHPVLRTVQANTERLVKYYQEKGIKTRLEWNPGNHYQEAEQRMVRGIMWLLSGEDQS</sequence>
<dbReference type="PANTHER" id="PTHR48098">
    <property type="entry name" value="ENTEROCHELIN ESTERASE-RELATED"/>
    <property type="match status" value="1"/>
</dbReference>
<dbReference type="Proteomes" id="UP001285244">
    <property type="component" value="Unassembled WGS sequence"/>
</dbReference>
<evidence type="ECO:0000313" key="1">
    <source>
        <dbReference type="EMBL" id="MDX8417587.1"/>
    </source>
</evidence>
<comment type="caution">
    <text evidence="1">The sequence shown here is derived from an EMBL/GenBank/DDBJ whole genome shotgun (WGS) entry which is preliminary data.</text>
</comment>
<dbReference type="PANTHER" id="PTHR48098:SF6">
    <property type="entry name" value="FERRI-BACILLIBACTIN ESTERASE BESA"/>
    <property type="match status" value="1"/>
</dbReference>
<organism evidence="1 2">
    <name type="scientific">Absicoccus intestinalis</name>
    <dbReference type="NCBI Taxonomy" id="2926319"/>
    <lineage>
        <taxon>Bacteria</taxon>
        <taxon>Bacillati</taxon>
        <taxon>Bacillota</taxon>
        <taxon>Erysipelotrichia</taxon>
        <taxon>Erysipelotrichales</taxon>
        <taxon>Erysipelotrichaceae</taxon>
        <taxon>Absicoccus</taxon>
    </lineage>
</organism>